<dbReference type="GeneID" id="51369935"/>
<dbReference type="InterPro" id="IPR051557">
    <property type="entry name" value="NipSnap_domain"/>
</dbReference>
<dbReference type="RefSeq" id="WP_147428837.1">
    <property type="nucleotide sequence ID" value="NZ_CP044423.1"/>
</dbReference>
<evidence type="ECO:0000313" key="5">
    <source>
        <dbReference type="Proteomes" id="UP000273626"/>
    </source>
</evidence>
<dbReference type="InterPro" id="IPR011008">
    <property type="entry name" value="Dimeric_a/b-barrel"/>
</dbReference>
<dbReference type="Proteomes" id="UP000326453">
    <property type="component" value="Chromosome 2"/>
</dbReference>
<dbReference type="SUPFAM" id="SSF54909">
    <property type="entry name" value="Dimeric alpha+beta barrel"/>
    <property type="match status" value="1"/>
</dbReference>
<feature type="domain" description="NIPSNAP" evidence="2">
    <location>
        <begin position="4"/>
        <end position="102"/>
    </location>
</feature>
<dbReference type="PANTHER" id="PTHR21017:SF17">
    <property type="entry name" value="PROTEIN NIPSNAP"/>
    <property type="match status" value="1"/>
</dbReference>
<organism evidence="3 6">
    <name type="scientific">Paracoccus pantotrophus</name>
    <name type="common">Thiosphaera pantotropha</name>
    <dbReference type="NCBI Taxonomy" id="82367"/>
    <lineage>
        <taxon>Bacteria</taxon>
        <taxon>Pseudomonadati</taxon>
        <taxon>Pseudomonadota</taxon>
        <taxon>Alphaproteobacteria</taxon>
        <taxon>Rhodobacterales</taxon>
        <taxon>Paracoccaceae</taxon>
        <taxon>Paracoccus</taxon>
    </lineage>
</organism>
<dbReference type="Gene3D" id="3.30.70.100">
    <property type="match status" value="1"/>
</dbReference>
<dbReference type="KEGG" id="ppan:ESD82_05130"/>
<dbReference type="InterPro" id="IPR012577">
    <property type="entry name" value="NIPSNAP"/>
</dbReference>
<evidence type="ECO:0000313" key="6">
    <source>
        <dbReference type="Proteomes" id="UP000326453"/>
    </source>
</evidence>
<sequence length="186" mass="20171">MIHEWRSYRLKPGAAGDYLALLAERGLPLVTRHLPLMGYWLAETGPLNTIHHLWSYADWTERESRRAALAQEEGWTRGFIPAAFALVDAQQNRFLRLDRASPRFHAALAGRLRAHAAPAPGAALFAADCAALVIGADPAGAEALWQPVSGDARGPVALMPRSAEPVPAAPQPGRHVILRPLAFSPL</sequence>
<comment type="similarity">
    <text evidence="1">Belongs to the NipSnap family.</text>
</comment>
<keyword evidence="5" id="KW-1185">Reference proteome</keyword>
<evidence type="ECO:0000256" key="1">
    <source>
        <dbReference type="ARBA" id="ARBA00005291"/>
    </source>
</evidence>
<gene>
    <name evidence="4" type="ORF">BDE18_3050</name>
    <name evidence="3" type="ORF">ESD82_05130</name>
</gene>
<dbReference type="EMBL" id="RBLI01000002">
    <property type="protein sequence ID" value="RKS44211.1"/>
    <property type="molecule type" value="Genomic_DNA"/>
</dbReference>
<dbReference type="Pfam" id="PF07978">
    <property type="entry name" value="NIPSNAP"/>
    <property type="match status" value="1"/>
</dbReference>
<evidence type="ECO:0000259" key="2">
    <source>
        <dbReference type="Pfam" id="PF07978"/>
    </source>
</evidence>
<accession>A0AAE6NV09</accession>
<proteinExistence type="inferred from homology"/>
<name>A0AAE6NV09_PARPN</name>
<dbReference type="AlphaFoldDB" id="A0AAE6NV09"/>
<reference evidence="4 5" key="1">
    <citation type="submission" date="2018-10" db="EMBL/GenBank/DDBJ databases">
        <title>Genomic Encyclopedia of Archaeal and Bacterial Type Strains, Phase II (KMG-II): from individual species to whole genera.</title>
        <authorList>
            <person name="Goeker M."/>
        </authorList>
    </citation>
    <scope>NUCLEOTIDE SEQUENCE [LARGE SCALE GENOMIC DNA]</scope>
    <source>
        <strain evidence="5">ATCC 35512 / DSM 2944 / CIP 106514 / LMD 82.5 / NBRC 102493 / NCCB 82005 / GB17</strain>
        <strain evidence="4">DSM 2944</strain>
    </source>
</reference>
<protein>
    <submittedName>
        <fullName evidence="3">NIPSNAP family protein</fullName>
    </submittedName>
    <submittedName>
        <fullName evidence="4">NIPSNAP protein</fullName>
    </submittedName>
</protein>
<dbReference type="PANTHER" id="PTHR21017">
    <property type="entry name" value="NIPSNAP-RELATED"/>
    <property type="match status" value="1"/>
</dbReference>
<evidence type="ECO:0000313" key="4">
    <source>
        <dbReference type="EMBL" id="RKS44211.1"/>
    </source>
</evidence>
<evidence type="ECO:0000313" key="3">
    <source>
        <dbReference type="EMBL" id="QFG35557.1"/>
    </source>
</evidence>
<dbReference type="EMBL" id="CP044423">
    <property type="protein sequence ID" value="QFG35557.1"/>
    <property type="molecule type" value="Genomic_DNA"/>
</dbReference>
<dbReference type="Proteomes" id="UP000273626">
    <property type="component" value="Unassembled WGS sequence"/>
</dbReference>
<reference evidence="3 6" key="2">
    <citation type="submission" date="2019-01" db="EMBL/GenBank/DDBJ databases">
        <title>Complete Genome Sequence and Annotation of the Paracoccus pantotrophus type strain DSM 2944.</title>
        <authorList>
            <person name="Bockwoldt J.A."/>
            <person name="Zimmermann M."/>
            <person name="Tiso T."/>
            <person name="Blank L.M."/>
        </authorList>
    </citation>
    <scope>NUCLEOTIDE SEQUENCE [LARGE SCALE GENOMIC DNA]</scope>
    <source>
        <strain evidence="3 6">DSM 2944</strain>
    </source>
</reference>